<proteinExistence type="predicted"/>
<dbReference type="EMBL" id="JAENSR010000009">
    <property type="protein sequence ID" value="MBK3462612.1"/>
    <property type="molecule type" value="Genomic_DNA"/>
</dbReference>
<accession>A0ABS1H074</accession>
<name>A0ABS1H074_9PSED</name>
<evidence type="ECO:0000313" key="2">
    <source>
        <dbReference type="Proteomes" id="UP000620382"/>
    </source>
</evidence>
<keyword evidence="2" id="KW-1185">Reference proteome</keyword>
<protein>
    <submittedName>
        <fullName evidence="1">Uncharacterized protein</fullName>
    </submittedName>
</protein>
<reference evidence="1 2" key="1">
    <citation type="submission" date="2021-01" db="EMBL/GenBank/DDBJ databases">
        <title>Antibiotic resistance and phylogeny of Pseudomonas spp. isolated over three decades from chicken meat in the Norwegian food chain.</title>
        <authorList>
            <person name="Moen B."/>
        </authorList>
    </citation>
    <scope>NUCLEOTIDE SEQUENCE [LARGE SCALE GENOMIC DNA]</scope>
    <source>
        <strain evidence="1 2">MF6766</strain>
    </source>
</reference>
<organism evidence="1 2">
    <name type="scientific">Pseudomonas haemolytica</name>
    <dbReference type="NCBI Taxonomy" id="2600065"/>
    <lineage>
        <taxon>Bacteria</taxon>
        <taxon>Pseudomonadati</taxon>
        <taxon>Pseudomonadota</taxon>
        <taxon>Gammaproteobacteria</taxon>
        <taxon>Pseudomonadales</taxon>
        <taxon>Pseudomonadaceae</taxon>
        <taxon>Pseudomonas</taxon>
    </lineage>
</organism>
<sequence>MKELQIANIKKMVGSGEYREAISKKIDSTLEELFSEIASSLPTSKIHTQAVDAAKQLLEIYTNLENKLNWHESDMYGKIIVHCALLNPGQILTSLYTENLDAKPEITINGVTMNIHEAVLFFDDFMRIHQSMTKRFFLNKMEEPDEEVSKPLAIAMQQYKKVKGN</sequence>
<gene>
    <name evidence="1" type="ORF">JJD71_26455</name>
</gene>
<dbReference type="RefSeq" id="WP_200657649.1">
    <property type="nucleotide sequence ID" value="NZ_JAENSR010000009.1"/>
</dbReference>
<evidence type="ECO:0000313" key="1">
    <source>
        <dbReference type="EMBL" id="MBK3462612.1"/>
    </source>
</evidence>
<comment type="caution">
    <text evidence="1">The sequence shown here is derived from an EMBL/GenBank/DDBJ whole genome shotgun (WGS) entry which is preliminary data.</text>
</comment>
<dbReference type="Proteomes" id="UP000620382">
    <property type="component" value="Unassembled WGS sequence"/>
</dbReference>